<evidence type="ECO:0000256" key="2">
    <source>
        <dbReference type="SAM" id="MobiDB-lite"/>
    </source>
</evidence>
<feature type="coiled-coil region" evidence="1">
    <location>
        <begin position="111"/>
        <end position="145"/>
    </location>
</feature>
<feature type="compositionally biased region" description="Basic and acidic residues" evidence="2">
    <location>
        <begin position="243"/>
        <end position="253"/>
    </location>
</feature>
<proteinExistence type="predicted"/>
<sequence length="322" mass="37249">MEYYNWIRPENSEINDTEVEDSLDDNTPVQSFTSQNSSFNTTASLSRQVSSIPLTSPPTPQTRDDILQLASYITHRNRQRDDQIEFEGRNKRGKQSQEVFVKDVNHITLARAEEIQTKRRYRQEAAEAEKEAIRLKGILDQAKAEKSSLRTLRIDTNKRLTIAIKERKNMEASFLIGTVSSEERQVKIQEVEDLELQLVVYDEELAQLTRRVTDAKAEYSQFIARKKRVKEEVQEDEQQEEEEARRTRGEREAREKAIAEASLTIQDLEQQFSDIGQVDEDLNIEWRQLSGDNTVEGEGVDWSLGERVETEAELPGWEDALL</sequence>
<feature type="compositionally biased region" description="Acidic residues" evidence="2">
    <location>
        <begin position="13"/>
        <end position="24"/>
    </location>
</feature>
<feature type="region of interest" description="Disordered" evidence="2">
    <location>
        <begin position="230"/>
        <end position="253"/>
    </location>
</feature>
<evidence type="ECO:0000256" key="1">
    <source>
        <dbReference type="SAM" id="Coils"/>
    </source>
</evidence>
<feature type="compositionally biased region" description="Low complexity" evidence="2">
    <location>
        <begin position="30"/>
        <end position="41"/>
    </location>
</feature>
<comment type="caution">
    <text evidence="3">The sequence shown here is derived from an EMBL/GenBank/DDBJ whole genome shotgun (WGS) entry which is preliminary data.</text>
</comment>
<dbReference type="AlphaFoldDB" id="A0A4U0TPB7"/>
<gene>
    <name evidence="3" type="ORF">B0A50_07023</name>
</gene>
<accession>A0A4U0TPB7</accession>
<dbReference type="EMBL" id="NAJL01000050">
    <property type="protein sequence ID" value="TKA23888.1"/>
    <property type="molecule type" value="Genomic_DNA"/>
</dbReference>
<organism evidence="3 4">
    <name type="scientific">Salinomyces thailandicus</name>
    <dbReference type="NCBI Taxonomy" id="706561"/>
    <lineage>
        <taxon>Eukaryota</taxon>
        <taxon>Fungi</taxon>
        <taxon>Dikarya</taxon>
        <taxon>Ascomycota</taxon>
        <taxon>Pezizomycotina</taxon>
        <taxon>Dothideomycetes</taxon>
        <taxon>Dothideomycetidae</taxon>
        <taxon>Mycosphaerellales</taxon>
        <taxon>Teratosphaeriaceae</taxon>
        <taxon>Salinomyces</taxon>
    </lineage>
</organism>
<feature type="region of interest" description="Disordered" evidence="2">
    <location>
        <begin position="294"/>
        <end position="322"/>
    </location>
</feature>
<feature type="compositionally biased region" description="Acidic residues" evidence="2">
    <location>
        <begin position="233"/>
        <end position="242"/>
    </location>
</feature>
<keyword evidence="4" id="KW-1185">Reference proteome</keyword>
<evidence type="ECO:0000313" key="4">
    <source>
        <dbReference type="Proteomes" id="UP000308549"/>
    </source>
</evidence>
<reference evidence="3 4" key="1">
    <citation type="submission" date="2017-03" db="EMBL/GenBank/DDBJ databases">
        <title>Genomes of endolithic fungi from Antarctica.</title>
        <authorList>
            <person name="Coleine C."/>
            <person name="Masonjones S."/>
            <person name="Stajich J.E."/>
        </authorList>
    </citation>
    <scope>NUCLEOTIDE SEQUENCE [LARGE SCALE GENOMIC DNA]</scope>
    <source>
        <strain evidence="3 4">CCFEE 6315</strain>
    </source>
</reference>
<name>A0A4U0TPB7_9PEZI</name>
<evidence type="ECO:0000313" key="3">
    <source>
        <dbReference type="EMBL" id="TKA23888.1"/>
    </source>
</evidence>
<dbReference type="Proteomes" id="UP000308549">
    <property type="component" value="Unassembled WGS sequence"/>
</dbReference>
<protein>
    <submittedName>
        <fullName evidence="3">Uncharacterized protein</fullName>
    </submittedName>
</protein>
<keyword evidence="1" id="KW-0175">Coiled coil</keyword>
<feature type="region of interest" description="Disordered" evidence="2">
    <location>
        <begin position="1"/>
        <end position="41"/>
    </location>
</feature>